<accession>A0A9R0E0R5</accession>
<sequence length="364" mass="42876">MEKLKFEFVVKPSDDPKTNIICLTSIMDANKSTYLIPEQLQPVKLHDVLIKSQIFQKVKTTLQKRHEKRQVWISITPELHDIYIDGDGNMQFKGYLLEEVTSIAQDQTSTETPIEALSKILENFAESRKEPRQFNLKKVSEMFVIDKFTQKTSNVTQWMVIFETECTRLGITDDIYKIQVLRLFLDDSCQDWYSSMLIKHTMNSEWSIWKNNFCETYMNKGWTPVRYAILFKYRQGSLIEYALKKERLLLETNKFIDKTTLIDLIVTGLPNFIADEIDRNNLKETEHLFNSIRGLEHLNKKFVGKRKYIQKIALKKRLSRKNHAKFVKKKRKEFGIIQNPFVGLKIREVIGIKKSQLKVLIILN</sequence>
<gene>
    <name evidence="2" type="primary">LOC118269744</name>
</gene>
<name>A0A9R0E0R5_SPOFR</name>
<organism evidence="1 2">
    <name type="scientific">Spodoptera frugiperda</name>
    <name type="common">Fall armyworm</name>
    <dbReference type="NCBI Taxonomy" id="7108"/>
    <lineage>
        <taxon>Eukaryota</taxon>
        <taxon>Metazoa</taxon>
        <taxon>Ecdysozoa</taxon>
        <taxon>Arthropoda</taxon>
        <taxon>Hexapoda</taxon>
        <taxon>Insecta</taxon>
        <taxon>Pterygota</taxon>
        <taxon>Neoptera</taxon>
        <taxon>Endopterygota</taxon>
        <taxon>Lepidoptera</taxon>
        <taxon>Glossata</taxon>
        <taxon>Ditrysia</taxon>
        <taxon>Noctuoidea</taxon>
        <taxon>Noctuidae</taxon>
        <taxon>Amphipyrinae</taxon>
        <taxon>Spodoptera</taxon>
    </lineage>
</organism>
<evidence type="ECO:0000313" key="2">
    <source>
        <dbReference type="RefSeq" id="XP_050556600.1"/>
    </source>
</evidence>
<protein>
    <submittedName>
        <fullName evidence="2">Uncharacterized protein LOC118269744</fullName>
    </submittedName>
</protein>
<keyword evidence="1" id="KW-1185">Reference proteome</keyword>
<dbReference type="Proteomes" id="UP000829999">
    <property type="component" value="Chromosome 19"/>
</dbReference>
<dbReference type="OrthoDB" id="7412149at2759"/>
<evidence type="ECO:0000313" key="1">
    <source>
        <dbReference type="Proteomes" id="UP000829999"/>
    </source>
</evidence>
<dbReference type="GeneID" id="118269744"/>
<dbReference type="RefSeq" id="XP_050556600.1">
    <property type="nucleotide sequence ID" value="XM_050700643.1"/>
</dbReference>
<proteinExistence type="predicted"/>
<dbReference type="AlphaFoldDB" id="A0A9R0E0R5"/>
<reference evidence="2" key="1">
    <citation type="submission" date="2025-08" db="UniProtKB">
        <authorList>
            <consortium name="RefSeq"/>
        </authorList>
    </citation>
    <scope>IDENTIFICATION</scope>
    <source>
        <tissue evidence="2">Whole larval tissue</tissue>
    </source>
</reference>